<keyword evidence="1" id="KW-0472">Membrane</keyword>
<gene>
    <name evidence="2" type="ORF">CLV60_106210</name>
</gene>
<keyword evidence="1" id="KW-0812">Transmembrane</keyword>
<evidence type="ECO:0000256" key="1">
    <source>
        <dbReference type="SAM" id="Phobius"/>
    </source>
</evidence>
<dbReference type="EMBL" id="PYAS01000006">
    <property type="protein sequence ID" value="PSL28607.1"/>
    <property type="molecule type" value="Genomic_DNA"/>
</dbReference>
<evidence type="ECO:0000313" key="2">
    <source>
        <dbReference type="EMBL" id="PSL28607.1"/>
    </source>
</evidence>
<dbReference type="AlphaFoldDB" id="A0A2P8G3S3"/>
<feature type="transmembrane region" description="Helical" evidence="1">
    <location>
        <begin position="7"/>
        <end position="26"/>
    </location>
</feature>
<reference evidence="2 3" key="1">
    <citation type="submission" date="2018-03" db="EMBL/GenBank/DDBJ databases">
        <title>Genomic Encyclopedia of Archaeal and Bacterial Type Strains, Phase II (KMG-II): from individual species to whole genera.</title>
        <authorList>
            <person name="Goeker M."/>
        </authorList>
    </citation>
    <scope>NUCLEOTIDE SEQUENCE [LARGE SCALE GENOMIC DNA]</scope>
    <source>
        <strain evidence="2 3">DSM 29057</strain>
    </source>
</reference>
<organism evidence="2 3">
    <name type="scientific">Dyadobacter jiangsuensis</name>
    <dbReference type="NCBI Taxonomy" id="1591085"/>
    <lineage>
        <taxon>Bacteria</taxon>
        <taxon>Pseudomonadati</taxon>
        <taxon>Bacteroidota</taxon>
        <taxon>Cytophagia</taxon>
        <taxon>Cytophagales</taxon>
        <taxon>Spirosomataceae</taxon>
        <taxon>Dyadobacter</taxon>
    </lineage>
</organism>
<keyword evidence="1" id="KW-1133">Transmembrane helix</keyword>
<keyword evidence="3" id="KW-1185">Reference proteome</keyword>
<protein>
    <submittedName>
        <fullName evidence="2">Uncharacterized protein</fullName>
    </submittedName>
</protein>
<evidence type="ECO:0000313" key="3">
    <source>
        <dbReference type="Proteomes" id="UP000241964"/>
    </source>
</evidence>
<sequence>MAAFAKADAAISFYLLLTFINFFYMLRGK</sequence>
<comment type="caution">
    <text evidence="2">The sequence shown here is derived from an EMBL/GenBank/DDBJ whole genome shotgun (WGS) entry which is preliminary data.</text>
</comment>
<accession>A0A2P8G3S3</accession>
<name>A0A2P8G3S3_9BACT</name>
<dbReference type="Proteomes" id="UP000241964">
    <property type="component" value="Unassembled WGS sequence"/>
</dbReference>
<proteinExistence type="predicted"/>